<feature type="compositionally biased region" description="Low complexity" evidence="15">
    <location>
        <begin position="52"/>
        <end position="66"/>
    </location>
</feature>
<dbReference type="InterPro" id="IPR050732">
    <property type="entry name" value="Beta-glucan_modifiers"/>
</dbReference>
<proteinExistence type="inferred from homology"/>
<dbReference type="GO" id="GO:0042973">
    <property type="term" value="F:glucan endo-1,3-beta-D-glucosidase activity"/>
    <property type="evidence" value="ECO:0007669"/>
    <property type="project" value="UniProtKB-EC"/>
</dbReference>
<accession>G8YLJ7</accession>
<keyword evidence="16" id="KW-0812">Transmembrane</keyword>
<feature type="compositionally biased region" description="Polar residues" evidence="15">
    <location>
        <begin position="86"/>
        <end position="111"/>
    </location>
</feature>
<dbReference type="GO" id="GO:0000272">
    <property type="term" value="P:polysaccharide catabolic process"/>
    <property type="evidence" value="ECO:0007669"/>
    <property type="project" value="UniProtKB-KW"/>
</dbReference>
<keyword evidence="8" id="KW-0325">Glycoprotein</keyword>
<keyword evidence="6" id="KW-0378">Hydrolase</keyword>
<feature type="compositionally biased region" description="Polar residues" evidence="15">
    <location>
        <begin position="367"/>
        <end position="379"/>
    </location>
</feature>
<dbReference type="OMA" id="GWYYFEA"/>
<dbReference type="OrthoDB" id="68336at2759"/>
<evidence type="ECO:0000256" key="2">
    <source>
        <dbReference type="ARBA" id="ARBA00004401"/>
    </source>
</evidence>
<dbReference type="SUPFAM" id="SSF51445">
    <property type="entry name" value="(Trans)glycosidases"/>
    <property type="match status" value="1"/>
</dbReference>
<feature type="region of interest" description="Disordered" evidence="15">
    <location>
        <begin position="258"/>
        <end position="283"/>
    </location>
</feature>
<evidence type="ECO:0000256" key="9">
    <source>
        <dbReference type="ARBA" id="ARBA00023277"/>
    </source>
</evidence>
<feature type="region of interest" description="Disordered" evidence="15">
    <location>
        <begin position="49"/>
        <end position="181"/>
    </location>
</feature>
<evidence type="ECO:0000256" key="15">
    <source>
        <dbReference type="SAM" id="MobiDB-lite"/>
    </source>
</evidence>
<dbReference type="Gene3D" id="3.20.20.80">
    <property type="entry name" value="Glycosidases"/>
    <property type="match status" value="1"/>
</dbReference>
<evidence type="ECO:0000256" key="10">
    <source>
        <dbReference type="ARBA" id="ARBA00023316"/>
    </source>
</evidence>
<dbReference type="STRING" id="559304.G8YLJ7"/>
<dbReference type="eggNOG" id="ENOG502QTKT">
    <property type="taxonomic scope" value="Eukaryota"/>
</dbReference>
<evidence type="ECO:0000256" key="14">
    <source>
        <dbReference type="ARBA" id="ARBA00043078"/>
    </source>
</evidence>
<organism evidence="17 18">
    <name type="scientific">Pichia sorbitophila (strain ATCC MYA-4447 / BCRC 22081 / CBS 7064 / NBRC 10061 / NRRL Y-12695)</name>
    <name type="common">Hybrid yeast</name>
    <dbReference type="NCBI Taxonomy" id="559304"/>
    <lineage>
        <taxon>Eukaryota</taxon>
        <taxon>Fungi</taxon>
        <taxon>Dikarya</taxon>
        <taxon>Ascomycota</taxon>
        <taxon>Saccharomycotina</taxon>
        <taxon>Pichiomycetes</taxon>
        <taxon>Debaryomycetaceae</taxon>
        <taxon>Millerozyma</taxon>
    </lineage>
</organism>
<comment type="subcellular location">
    <subcellularLocation>
        <location evidence="2">Cell membrane</location>
        <topology evidence="2">Single-pass type II membrane protein</topology>
    </subcellularLocation>
</comment>
<gene>
    <name evidence="17" type="primary">Piso0_001724</name>
    <name evidence="17" type="ORF">GNLVRS01_PISO0F12677g</name>
</gene>
<keyword evidence="16" id="KW-1133">Transmembrane helix</keyword>
<comment type="catalytic activity">
    <reaction evidence="1">
        <text>Hydrolysis of (1-&gt;3)-beta-D-glucosidic linkages in (1-&gt;3)-beta-D-glucans.</text>
        <dbReference type="EC" id="3.2.1.39"/>
    </reaction>
</comment>
<evidence type="ECO:0000256" key="1">
    <source>
        <dbReference type="ARBA" id="ARBA00000382"/>
    </source>
</evidence>
<dbReference type="AlphaFoldDB" id="G8YLJ7"/>
<keyword evidence="9" id="KW-0119">Carbohydrate metabolism</keyword>
<feature type="compositionally biased region" description="Basic residues" evidence="15">
    <location>
        <begin position="113"/>
        <end position="122"/>
    </location>
</feature>
<dbReference type="InterPro" id="IPR017853">
    <property type="entry name" value="GH"/>
</dbReference>
<feature type="region of interest" description="Disordered" evidence="15">
    <location>
        <begin position="359"/>
        <end position="379"/>
    </location>
</feature>
<dbReference type="GO" id="GO:0009986">
    <property type="term" value="C:cell surface"/>
    <property type="evidence" value="ECO:0007669"/>
    <property type="project" value="TreeGrafter"/>
</dbReference>
<evidence type="ECO:0000256" key="8">
    <source>
        <dbReference type="ARBA" id="ARBA00023180"/>
    </source>
</evidence>
<evidence type="ECO:0000256" key="16">
    <source>
        <dbReference type="SAM" id="Phobius"/>
    </source>
</evidence>
<sequence>MDSDKRRNSTGATYRKYKGLSDSELPSLNMFDQDAIERSAMKAVPVAKISRSKSSSFVSPLLSNASFFGSPRPPKPPANKEEGSALDSTQTQSIFNETLISTASPYQSNRHATVIRHDKKSHPSAASEDTARRNDTTEQESGESPQLLESTLDVIEENRENESKKKEDAKPQVIKEPNDTAQNDAEKYNYIINAISPLSNDTLTLPSPTFLYPKTSSESGKDANDNAIKPLSSSVLNIAHNKDGSKVNNSLFRESTTAALDKEDMEEATDKKDNSSSLEESLNHKGAAPAKNSWWSRNKHRFFYSILLTFMVLLIAGFTPAVVILARGTKQTVMNYFNSLDEPNREDLVQTLAHRLSSPKIIDSPDRGNSNYSYSPSDGSFNRNVPEGNNLKQISSFQAINPTYQKDSDIKALMSDDYTSPLFYGVAYAPGKAMEPKCGLTKREVVLDLAKLSRVTSRIRSYGTQCGQADLILETIQDMGLNMTLALGVWIGANETVNEQQMSEMKRLLRKYPRSLFECIFIGNEVLFREEQTSSSLASLIADTKKHLNEIGYKDLQVGTSEIGSLIDKKLLQHCDIIGANVHPFFSGTDVWKARKWTYDFIKYQIEPLNKEFKKEIVITEVGWPFQGGKYQSSVASPKAFEYFIKDWSCSAIKENYGWYYFEAFDEPWKTIFYEENNKWETEWGIFTNSRQEKDHIEMPKC</sequence>
<evidence type="ECO:0000256" key="11">
    <source>
        <dbReference type="ARBA" id="ARBA00023326"/>
    </source>
</evidence>
<evidence type="ECO:0000256" key="6">
    <source>
        <dbReference type="ARBA" id="ARBA00022801"/>
    </source>
</evidence>
<dbReference type="InParanoid" id="G8YLJ7"/>
<evidence type="ECO:0000256" key="5">
    <source>
        <dbReference type="ARBA" id="ARBA00022475"/>
    </source>
</evidence>
<keyword evidence="7 16" id="KW-0472">Membrane</keyword>
<dbReference type="Proteomes" id="UP000005222">
    <property type="component" value="Chromosome F"/>
</dbReference>
<feature type="compositionally biased region" description="Basic and acidic residues" evidence="15">
    <location>
        <begin position="156"/>
        <end position="170"/>
    </location>
</feature>
<keyword evidence="5" id="KW-1003">Cell membrane</keyword>
<feature type="transmembrane region" description="Helical" evidence="16">
    <location>
        <begin position="302"/>
        <end position="326"/>
    </location>
</feature>
<comment type="similarity">
    <text evidence="3">Belongs to the glycosyl hydrolase 17 family.</text>
</comment>
<evidence type="ECO:0000313" key="18">
    <source>
        <dbReference type="Proteomes" id="UP000005222"/>
    </source>
</evidence>
<keyword evidence="18" id="KW-1185">Reference proteome</keyword>
<keyword evidence="11" id="KW-0624">Polysaccharide degradation</keyword>
<dbReference type="PANTHER" id="PTHR16631">
    <property type="entry name" value="GLUCAN 1,3-BETA-GLUCOSIDASE"/>
    <property type="match status" value="1"/>
</dbReference>
<name>G8YLJ7_PICSO</name>
<dbReference type="EC" id="3.2.1.39" evidence="4"/>
<comment type="function">
    <text evidence="12">Glucanases play a role in cell expansion during growth, in cell-cell fusion during mating, and in spore release during sporulation. This enzyme may be involved in beta-glucan degradation. Active on laminarin and lichenan.</text>
</comment>
<evidence type="ECO:0000256" key="13">
    <source>
        <dbReference type="ARBA" id="ARBA00042373"/>
    </source>
</evidence>
<evidence type="ECO:0000256" key="7">
    <source>
        <dbReference type="ARBA" id="ARBA00023136"/>
    </source>
</evidence>
<evidence type="ECO:0000256" key="4">
    <source>
        <dbReference type="ARBA" id="ARBA00012780"/>
    </source>
</evidence>
<dbReference type="GO" id="GO:0005886">
    <property type="term" value="C:plasma membrane"/>
    <property type="evidence" value="ECO:0007669"/>
    <property type="project" value="UniProtKB-SubCell"/>
</dbReference>
<keyword evidence="10" id="KW-0961">Cell wall biogenesis/degradation</keyword>
<dbReference type="GO" id="GO:0009277">
    <property type="term" value="C:fungal-type cell wall"/>
    <property type="evidence" value="ECO:0007669"/>
    <property type="project" value="TreeGrafter"/>
</dbReference>
<dbReference type="GO" id="GO:0071555">
    <property type="term" value="P:cell wall organization"/>
    <property type="evidence" value="ECO:0007669"/>
    <property type="project" value="UniProtKB-KW"/>
</dbReference>
<dbReference type="GO" id="GO:0005576">
    <property type="term" value="C:extracellular region"/>
    <property type="evidence" value="ECO:0007669"/>
    <property type="project" value="TreeGrafter"/>
</dbReference>
<protein>
    <recommendedName>
        <fullName evidence="4">glucan endo-1,3-beta-D-glucosidase</fullName>
        <ecNumber evidence="4">3.2.1.39</ecNumber>
    </recommendedName>
    <alternativeName>
        <fullName evidence="14">Endo-1,3-beta-glucanase btgC</fullName>
    </alternativeName>
    <alternativeName>
        <fullName evidence="13">Laminarinase btgC</fullName>
    </alternativeName>
</protein>
<dbReference type="HOGENOM" id="CLU_391865_0_0_1"/>
<evidence type="ECO:0000313" key="17">
    <source>
        <dbReference type="EMBL" id="CCE88931.1"/>
    </source>
</evidence>
<evidence type="ECO:0000256" key="3">
    <source>
        <dbReference type="ARBA" id="ARBA00008773"/>
    </source>
</evidence>
<dbReference type="PANTHER" id="PTHR16631:SF17">
    <property type="entry name" value="GLUCAN ENDO-1,3-BETA-GLUCOSIDASE BTGC"/>
    <property type="match status" value="1"/>
</dbReference>
<evidence type="ECO:0000256" key="12">
    <source>
        <dbReference type="ARBA" id="ARBA00037649"/>
    </source>
</evidence>
<dbReference type="EMBL" id="FO082054">
    <property type="protein sequence ID" value="CCE88931.1"/>
    <property type="molecule type" value="Genomic_DNA"/>
</dbReference>
<reference evidence="17 18" key="1">
    <citation type="journal article" date="2012" name="G3 (Bethesda)">
        <title>Pichia sorbitophila, an interspecies yeast hybrid reveals early steps of genome resolution following polyploidization.</title>
        <authorList>
            <person name="Leh Louis V."/>
            <person name="Despons L."/>
            <person name="Friedrich A."/>
            <person name="Martin T."/>
            <person name="Durrens P."/>
            <person name="Casaregola S."/>
            <person name="Neuveglise C."/>
            <person name="Fairhead C."/>
            <person name="Marck C."/>
            <person name="Cruz J.A."/>
            <person name="Straub M.L."/>
            <person name="Kugler V."/>
            <person name="Sacerdot C."/>
            <person name="Uzunov Z."/>
            <person name="Thierry A."/>
            <person name="Weiss S."/>
            <person name="Bleykasten C."/>
            <person name="De Montigny J."/>
            <person name="Jacques N."/>
            <person name="Jung P."/>
            <person name="Lemaire M."/>
            <person name="Mallet S."/>
            <person name="Morel G."/>
            <person name="Richard G.F."/>
            <person name="Sarkar A."/>
            <person name="Savel G."/>
            <person name="Schacherer J."/>
            <person name="Seret M.L."/>
            <person name="Talla E."/>
            <person name="Samson G."/>
            <person name="Jubin C."/>
            <person name="Poulain J."/>
            <person name="Vacherie B."/>
            <person name="Barbe V."/>
            <person name="Pelletier E."/>
            <person name="Sherman D.J."/>
            <person name="Westhof E."/>
            <person name="Weissenbach J."/>
            <person name="Baret P.V."/>
            <person name="Wincker P."/>
            <person name="Gaillardin C."/>
            <person name="Dujon B."/>
            <person name="Souciet J.L."/>
        </authorList>
    </citation>
    <scope>NUCLEOTIDE SEQUENCE [LARGE SCALE GENOMIC DNA]</scope>
    <source>
        <strain evidence="18">ATCC MYA-4447 / BCRC 22081 / CBS 7064 / NBRC 10061 / NRRL Y-12695</strain>
    </source>
</reference>